<dbReference type="Proteomes" id="UP000583127">
    <property type="component" value="Unassembled WGS sequence"/>
</dbReference>
<keyword evidence="2" id="KW-1185">Reference proteome</keyword>
<dbReference type="SUPFAM" id="SSF48371">
    <property type="entry name" value="ARM repeat"/>
    <property type="match status" value="1"/>
</dbReference>
<comment type="caution">
    <text evidence="1">The sequence shown here is derived from an EMBL/GenBank/DDBJ whole genome shotgun (WGS) entry which is preliminary data.</text>
</comment>
<gene>
    <name evidence="1" type="ORF">HHL14_12560</name>
</gene>
<protein>
    <submittedName>
        <fullName evidence="1">Uncharacterized protein</fullName>
    </submittedName>
</protein>
<evidence type="ECO:0000313" key="2">
    <source>
        <dbReference type="Proteomes" id="UP000583127"/>
    </source>
</evidence>
<evidence type="ECO:0000313" key="1">
    <source>
        <dbReference type="EMBL" id="NML31665.1"/>
    </source>
</evidence>
<dbReference type="Gene3D" id="1.25.10.10">
    <property type="entry name" value="Leucine-rich Repeat Variant"/>
    <property type="match status" value="1"/>
</dbReference>
<dbReference type="AlphaFoldDB" id="A0A7X9X587"/>
<proteinExistence type="predicted"/>
<sequence>MIHSAEEFIALRDSSLKDEYDRAATDEAPVSVWKDVIDRFPEYRKWVAHNKTVPLEILTLLCQFEPDVRRFIAVKRKLSDELFELLSKDLDAVVRQGIASNKKTPVSIIRRLVQDEDQDVSRVAKYNLENR</sequence>
<dbReference type="InterPro" id="IPR011989">
    <property type="entry name" value="ARM-like"/>
</dbReference>
<accession>A0A7X9X587</accession>
<dbReference type="RefSeq" id="WP_169497941.1">
    <property type="nucleotide sequence ID" value="NZ_JABBFZ010000006.1"/>
</dbReference>
<dbReference type="InterPro" id="IPR016024">
    <property type="entry name" value="ARM-type_fold"/>
</dbReference>
<name>A0A7X9X587_9BURK</name>
<dbReference type="EMBL" id="JABBFZ010000006">
    <property type="protein sequence ID" value="NML31665.1"/>
    <property type="molecule type" value="Genomic_DNA"/>
</dbReference>
<organism evidence="1 2">
    <name type="scientific">Paraburkholderia antibiotica</name>
    <dbReference type="NCBI Taxonomy" id="2728839"/>
    <lineage>
        <taxon>Bacteria</taxon>
        <taxon>Pseudomonadati</taxon>
        <taxon>Pseudomonadota</taxon>
        <taxon>Betaproteobacteria</taxon>
        <taxon>Burkholderiales</taxon>
        <taxon>Burkholderiaceae</taxon>
        <taxon>Paraburkholderia</taxon>
    </lineage>
</organism>
<reference evidence="1 2" key="1">
    <citation type="submission" date="2020-04" db="EMBL/GenBank/DDBJ databases">
        <title>Paraburkholderia sp. G-4-1-8 isolated from soil.</title>
        <authorList>
            <person name="Dahal R.H."/>
        </authorList>
    </citation>
    <scope>NUCLEOTIDE SEQUENCE [LARGE SCALE GENOMIC DNA]</scope>
    <source>
        <strain evidence="1 2">G-4-1-8</strain>
    </source>
</reference>